<reference evidence="5 6" key="1">
    <citation type="submission" date="2020-08" db="EMBL/GenBank/DDBJ databases">
        <title>Functional genomics of gut bacteria from endangered species of beetles.</title>
        <authorList>
            <person name="Carlos-Shanley C."/>
        </authorList>
    </citation>
    <scope>NUCLEOTIDE SEQUENCE [LARGE SCALE GENOMIC DNA]</scope>
    <source>
        <strain evidence="5 6">S00239</strain>
    </source>
</reference>
<dbReference type="CDD" id="cd06170">
    <property type="entry name" value="LuxR_C_like"/>
    <property type="match status" value="1"/>
</dbReference>
<dbReference type="PANTHER" id="PTHR44688:SF16">
    <property type="entry name" value="DNA-BINDING TRANSCRIPTIONAL ACTIVATOR DEVR_DOSR"/>
    <property type="match status" value="1"/>
</dbReference>
<dbReference type="RefSeq" id="WP_184302668.1">
    <property type="nucleotide sequence ID" value="NZ_JACHLP010000007.1"/>
</dbReference>
<keyword evidence="1" id="KW-0805">Transcription regulation</keyword>
<dbReference type="PROSITE" id="PS50043">
    <property type="entry name" value="HTH_LUXR_2"/>
    <property type="match status" value="1"/>
</dbReference>
<organism evidence="5 6">
    <name type="scientific">Roseateles oligotrophus</name>
    <dbReference type="NCBI Taxonomy" id="1769250"/>
    <lineage>
        <taxon>Bacteria</taxon>
        <taxon>Pseudomonadati</taxon>
        <taxon>Pseudomonadota</taxon>
        <taxon>Betaproteobacteria</taxon>
        <taxon>Burkholderiales</taxon>
        <taxon>Sphaerotilaceae</taxon>
        <taxon>Roseateles</taxon>
    </lineage>
</organism>
<dbReference type="PRINTS" id="PR00038">
    <property type="entry name" value="HTHLUXR"/>
</dbReference>
<evidence type="ECO:0000313" key="5">
    <source>
        <dbReference type="EMBL" id="MBB4845163.1"/>
    </source>
</evidence>
<keyword evidence="2" id="KW-0238">DNA-binding</keyword>
<gene>
    <name evidence="5" type="ORF">HNP55_003709</name>
</gene>
<proteinExistence type="predicted"/>
<protein>
    <submittedName>
        <fullName evidence="5">LuxR family transcriptional regulator</fullName>
    </submittedName>
</protein>
<keyword evidence="6" id="KW-1185">Reference proteome</keyword>
<evidence type="ECO:0000259" key="4">
    <source>
        <dbReference type="PROSITE" id="PS50043"/>
    </source>
</evidence>
<name>A0A840LET4_9BURK</name>
<dbReference type="SUPFAM" id="SSF46894">
    <property type="entry name" value="C-terminal effector domain of the bipartite response regulators"/>
    <property type="match status" value="1"/>
</dbReference>
<dbReference type="GO" id="GO:0006355">
    <property type="term" value="P:regulation of DNA-templated transcription"/>
    <property type="evidence" value="ECO:0007669"/>
    <property type="project" value="InterPro"/>
</dbReference>
<dbReference type="EMBL" id="JACHLP010000007">
    <property type="protein sequence ID" value="MBB4845163.1"/>
    <property type="molecule type" value="Genomic_DNA"/>
</dbReference>
<dbReference type="Gene3D" id="3.30.450.80">
    <property type="entry name" value="Transcription factor LuxR-like, autoinducer-binding domain"/>
    <property type="match status" value="1"/>
</dbReference>
<dbReference type="Pfam" id="PF03472">
    <property type="entry name" value="Autoind_bind"/>
    <property type="match status" value="1"/>
</dbReference>
<evidence type="ECO:0000313" key="6">
    <source>
        <dbReference type="Proteomes" id="UP000562027"/>
    </source>
</evidence>
<dbReference type="Proteomes" id="UP000562027">
    <property type="component" value="Unassembled WGS sequence"/>
</dbReference>
<dbReference type="Gene3D" id="1.10.10.10">
    <property type="entry name" value="Winged helix-like DNA-binding domain superfamily/Winged helix DNA-binding domain"/>
    <property type="match status" value="1"/>
</dbReference>
<dbReference type="SUPFAM" id="SSF75516">
    <property type="entry name" value="Pheromone-binding domain of LuxR-like quorum-sensing transcription factors"/>
    <property type="match status" value="1"/>
</dbReference>
<dbReference type="PANTHER" id="PTHR44688">
    <property type="entry name" value="DNA-BINDING TRANSCRIPTIONAL ACTIVATOR DEVR_DOSR"/>
    <property type="match status" value="1"/>
</dbReference>
<dbReference type="AlphaFoldDB" id="A0A840LET4"/>
<dbReference type="Pfam" id="PF00196">
    <property type="entry name" value="GerE"/>
    <property type="match status" value="1"/>
</dbReference>
<comment type="caution">
    <text evidence="5">The sequence shown here is derived from an EMBL/GenBank/DDBJ whole genome shotgun (WGS) entry which is preliminary data.</text>
</comment>
<dbReference type="InterPro" id="IPR016032">
    <property type="entry name" value="Sig_transdc_resp-reg_C-effctor"/>
</dbReference>
<dbReference type="GO" id="GO:0003677">
    <property type="term" value="F:DNA binding"/>
    <property type="evidence" value="ECO:0007669"/>
    <property type="project" value="UniProtKB-KW"/>
</dbReference>
<sequence>MTWADDLLHEIDRADSEHALFDKVQHAAEQLGFEYCAYGMRLPVPVTSPRTVMLNSYPTLWQQRYAERNYLDVDPTVQLGAVSQQPIIWGDEVFATTPELWDDARDAGLRVGWAKSTLEGLSVGGMLTLSRTSEPLTDKELAAKEHRMRWLAQTAHQGFRRVLAAKWSIPLSIREKEVLRWAADGKTVTEISAILDISVATVKFHTRNAAEKLGTVNRTAAVARAVAMGLLF</sequence>
<dbReference type="PROSITE" id="PS00622">
    <property type="entry name" value="HTH_LUXR_1"/>
    <property type="match status" value="1"/>
</dbReference>
<evidence type="ECO:0000256" key="3">
    <source>
        <dbReference type="ARBA" id="ARBA00023163"/>
    </source>
</evidence>
<evidence type="ECO:0000256" key="2">
    <source>
        <dbReference type="ARBA" id="ARBA00023125"/>
    </source>
</evidence>
<evidence type="ECO:0000256" key="1">
    <source>
        <dbReference type="ARBA" id="ARBA00023015"/>
    </source>
</evidence>
<feature type="domain" description="HTH luxR-type" evidence="4">
    <location>
        <begin position="164"/>
        <end position="229"/>
    </location>
</feature>
<dbReference type="InterPro" id="IPR036693">
    <property type="entry name" value="TF_LuxR_autoind-bd_dom_sf"/>
</dbReference>
<dbReference type="SMART" id="SM00421">
    <property type="entry name" value="HTH_LUXR"/>
    <property type="match status" value="1"/>
</dbReference>
<accession>A0A840LET4</accession>
<dbReference type="InterPro" id="IPR000792">
    <property type="entry name" value="Tscrpt_reg_LuxR_C"/>
</dbReference>
<keyword evidence="3" id="KW-0804">Transcription</keyword>
<dbReference type="InterPro" id="IPR005143">
    <property type="entry name" value="TF_LuxR_autoind-bd_dom"/>
</dbReference>
<dbReference type="InterPro" id="IPR036388">
    <property type="entry name" value="WH-like_DNA-bd_sf"/>
</dbReference>